<gene>
    <name evidence="3" type="ORF">SAMN04488561_2506</name>
</gene>
<protein>
    <submittedName>
        <fullName evidence="3">Dipeptidyl aminopeptidase/acylaminoacyl peptidase</fullName>
    </submittedName>
</protein>
<dbReference type="RefSeq" id="WP_171906909.1">
    <property type="nucleotide sequence ID" value="NZ_FNUC01000003.1"/>
</dbReference>
<dbReference type="Pfam" id="PF00326">
    <property type="entry name" value="Peptidase_S9"/>
    <property type="match status" value="1"/>
</dbReference>
<proteinExistence type="predicted"/>
<dbReference type="InterPro" id="IPR001375">
    <property type="entry name" value="Peptidase_S9_cat"/>
</dbReference>
<dbReference type="Proteomes" id="UP000181980">
    <property type="component" value="Unassembled WGS sequence"/>
</dbReference>
<evidence type="ECO:0000259" key="2">
    <source>
        <dbReference type="Pfam" id="PF00930"/>
    </source>
</evidence>
<keyword evidence="4" id="KW-1185">Reference proteome</keyword>
<accession>A0A1H5LAW3</accession>
<keyword evidence="3" id="KW-0031">Aminopeptidase</keyword>
<evidence type="ECO:0000313" key="4">
    <source>
        <dbReference type="Proteomes" id="UP000181980"/>
    </source>
</evidence>
<keyword evidence="3" id="KW-0645">Protease</keyword>
<keyword evidence="3" id="KW-0378">Hydrolase</keyword>
<dbReference type="EMBL" id="FNUC01000003">
    <property type="protein sequence ID" value="SEE74216.1"/>
    <property type="molecule type" value="Genomic_DNA"/>
</dbReference>
<feature type="domain" description="Peptidase S9 prolyl oligopeptidase catalytic" evidence="1">
    <location>
        <begin position="541"/>
        <end position="732"/>
    </location>
</feature>
<dbReference type="PANTHER" id="PTHR11731">
    <property type="entry name" value="PROTEASE FAMILY S9B,C DIPEPTIDYL-PEPTIDASE IV-RELATED"/>
    <property type="match status" value="1"/>
</dbReference>
<reference evidence="4" key="1">
    <citation type="submission" date="2016-10" db="EMBL/GenBank/DDBJ databases">
        <authorList>
            <person name="Varghese N."/>
            <person name="Submissions S."/>
        </authorList>
    </citation>
    <scope>NUCLEOTIDE SEQUENCE [LARGE SCALE GENOMIC DNA]</scope>
    <source>
        <strain evidence="4">DSM 45237</strain>
    </source>
</reference>
<name>A0A1H5LAW3_9ACTN</name>
<dbReference type="InterPro" id="IPR002469">
    <property type="entry name" value="Peptidase_S9B_N"/>
</dbReference>
<dbReference type="GO" id="GO:0008236">
    <property type="term" value="F:serine-type peptidase activity"/>
    <property type="evidence" value="ECO:0007669"/>
    <property type="project" value="InterPro"/>
</dbReference>
<dbReference type="GO" id="GO:0004177">
    <property type="term" value="F:aminopeptidase activity"/>
    <property type="evidence" value="ECO:0007669"/>
    <property type="project" value="UniProtKB-KW"/>
</dbReference>
<sequence length="761" mass="83524">MTTDPAARYARAEALLPHHFKKLVDAPRVSPVWIRDTETFWYRRTTANGSEFVLVDAVAGTKRPAFDHARLAKSLSGVVDDDVDPAALPFVAIDLVDGAVQVVVGDQRIEVSLDTYAAAVVGPAHPAEVRSPDGRWSVGARDHNLYVRDTATDEERWLTTDGVESHSYGAMNDAVSSRVMQENLGFTLPPQVVWSPDSTRFVTHRLDQRGVELMHLVRSTPADGGRPTPMSYHYPLVGDETVATAEFVVFDAATGAATWSAAGPVPTPFVPTIAYGFLWWNDDGTKIHWVWGDRGDRTSRVRELDPRTGADTVLVEETSQTQILYAPHHHERNVEVLDSGEVLLWSERSGWGHLYLHGPDGAVTTVTSGDWLVRRIVSVDERARRVVFTAAGREPGADIYLQELYSVSLDGGEITAVTSDGLDHDCLPSRSGRFFVDVTSSVDVPAVSVLRDGTTGEVVTDLEQADASALYAAGWTPPERVVVKAADGVTDIYCAVYTPFDFDPSRKYAVLDEIYAGPQVSTTPLRFPLSGGALTGSRHGHVFAALGFVVVAVDARGTALRHKAFQDHERLHGAGQYVEDHVAAITQLAEARPWMDLDRVGIFGHSGGGLGSTRALLQAPDFFKVAVSSSGDHDDKTYHAWWGEKFFGRPDEFDYEAHANASLAGQLKGKLLLVHGEMDDNVTPHQTMRLVDALMAANKDFDLLIVPNAEHSLMVHQEYWLRRRWDYLVRHLMGETPPAYRIADIPLDAELLASLGASPFR</sequence>
<dbReference type="Gene3D" id="3.40.50.1820">
    <property type="entry name" value="alpha/beta hydrolase"/>
    <property type="match status" value="1"/>
</dbReference>
<evidence type="ECO:0000313" key="3">
    <source>
        <dbReference type="EMBL" id="SEE74216.1"/>
    </source>
</evidence>
<dbReference type="Gene3D" id="2.140.10.30">
    <property type="entry name" value="Dipeptidylpeptidase IV, N-terminal domain"/>
    <property type="match status" value="1"/>
</dbReference>
<dbReference type="AlphaFoldDB" id="A0A1H5LAW3"/>
<dbReference type="STRING" id="561176.SAMN04488561_2506"/>
<dbReference type="InterPro" id="IPR029058">
    <property type="entry name" value="AB_hydrolase_fold"/>
</dbReference>
<dbReference type="InterPro" id="IPR050278">
    <property type="entry name" value="Serine_Prot_S9B/DPPIV"/>
</dbReference>
<dbReference type="SUPFAM" id="SSF82171">
    <property type="entry name" value="DPP6 N-terminal domain-like"/>
    <property type="match status" value="1"/>
</dbReference>
<dbReference type="Pfam" id="PF00930">
    <property type="entry name" value="DPPIV_N"/>
    <property type="match status" value="1"/>
</dbReference>
<dbReference type="PANTHER" id="PTHR11731:SF118">
    <property type="entry name" value="BLR1971 PROTEIN"/>
    <property type="match status" value="1"/>
</dbReference>
<feature type="domain" description="Dipeptidylpeptidase IV N-terminal" evidence="2">
    <location>
        <begin position="130"/>
        <end position="445"/>
    </location>
</feature>
<organism evidence="3 4">
    <name type="scientific">Jiangella alba</name>
    <dbReference type="NCBI Taxonomy" id="561176"/>
    <lineage>
        <taxon>Bacteria</taxon>
        <taxon>Bacillati</taxon>
        <taxon>Actinomycetota</taxon>
        <taxon>Actinomycetes</taxon>
        <taxon>Jiangellales</taxon>
        <taxon>Jiangellaceae</taxon>
        <taxon>Jiangella</taxon>
    </lineage>
</organism>
<dbReference type="SUPFAM" id="SSF53474">
    <property type="entry name" value="alpha/beta-Hydrolases"/>
    <property type="match status" value="1"/>
</dbReference>
<evidence type="ECO:0000259" key="1">
    <source>
        <dbReference type="Pfam" id="PF00326"/>
    </source>
</evidence>
<dbReference type="GO" id="GO:0006508">
    <property type="term" value="P:proteolysis"/>
    <property type="evidence" value="ECO:0007669"/>
    <property type="project" value="InterPro"/>
</dbReference>